<gene>
    <name evidence="1" type="ORF">CH341_23970</name>
</gene>
<proteinExistence type="predicted"/>
<accession>A0A327KN62</accession>
<comment type="caution">
    <text evidence="1">The sequence shown here is derived from an EMBL/GenBank/DDBJ whole genome shotgun (WGS) entry which is preliminary data.</text>
</comment>
<evidence type="ECO:0000313" key="2">
    <source>
        <dbReference type="Proteomes" id="UP000249130"/>
    </source>
</evidence>
<dbReference type="AlphaFoldDB" id="A0A327KN62"/>
<sequence length="64" mass="7002">MTNVDILTIGHSSSTFEEFLDRLRGAGATAVADVRSAPYSRRHPQFDRAPLRAYTLAQSTTSCS</sequence>
<evidence type="ECO:0000313" key="1">
    <source>
        <dbReference type="EMBL" id="RAI40330.1"/>
    </source>
</evidence>
<evidence type="ECO:0008006" key="3">
    <source>
        <dbReference type="Google" id="ProtNLM"/>
    </source>
</evidence>
<dbReference type="OrthoDB" id="9789109at2"/>
<dbReference type="RefSeq" id="WP_111421532.1">
    <property type="nucleotide sequence ID" value="NZ_NPEX01000238.1"/>
</dbReference>
<dbReference type="Pfam" id="PF04343">
    <property type="entry name" value="DUF488"/>
    <property type="match status" value="1"/>
</dbReference>
<dbReference type="Proteomes" id="UP000249130">
    <property type="component" value="Unassembled WGS sequence"/>
</dbReference>
<reference evidence="1 2" key="1">
    <citation type="submission" date="2017-07" db="EMBL/GenBank/DDBJ databases">
        <title>Draft Genome Sequences of Select Purple Nonsulfur Bacteria.</title>
        <authorList>
            <person name="Lasarre B."/>
            <person name="Mckinlay J.B."/>
        </authorList>
    </citation>
    <scope>NUCLEOTIDE SEQUENCE [LARGE SCALE GENOMIC DNA]</scope>
    <source>
        <strain evidence="1 2">DSM 5909</strain>
    </source>
</reference>
<name>A0A327KN62_9BRAD</name>
<organism evidence="1 2">
    <name type="scientific">Rhodoplanes roseus</name>
    <dbReference type="NCBI Taxonomy" id="29409"/>
    <lineage>
        <taxon>Bacteria</taxon>
        <taxon>Pseudomonadati</taxon>
        <taxon>Pseudomonadota</taxon>
        <taxon>Alphaproteobacteria</taxon>
        <taxon>Hyphomicrobiales</taxon>
        <taxon>Nitrobacteraceae</taxon>
        <taxon>Rhodoplanes</taxon>
    </lineage>
</organism>
<keyword evidence="2" id="KW-1185">Reference proteome</keyword>
<dbReference type="EMBL" id="NPEX01000238">
    <property type="protein sequence ID" value="RAI40330.1"/>
    <property type="molecule type" value="Genomic_DNA"/>
</dbReference>
<protein>
    <recommendedName>
        <fullName evidence="3">DUF488 domain-containing protein</fullName>
    </recommendedName>
</protein>
<dbReference type="InterPro" id="IPR007438">
    <property type="entry name" value="DUF488"/>
</dbReference>